<protein>
    <submittedName>
        <fullName evidence="1">Uncharacterized protein</fullName>
    </submittedName>
</protein>
<name>B7K7K9_GLOC7</name>
<gene>
    <name evidence="1" type="ordered locus">PCC7424_1332</name>
</gene>
<reference evidence="2" key="1">
    <citation type="journal article" date="2011" name="MBio">
        <title>Novel metabolic attributes of the genus Cyanothece, comprising a group of unicellular nitrogen-fixing Cyanobacteria.</title>
        <authorList>
            <person name="Bandyopadhyay A."/>
            <person name="Elvitigala T."/>
            <person name="Welsh E."/>
            <person name="Stockel J."/>
            <person name="Liberton M."/>
            <person name="Min H."/>
            <person name="Sherman L.A."/>
            <person name="Pakrasi H.B."/>
        </authorList>
    </citation>
    <scope>NUCLEOTIDE SEQUENCE [LARGE SCALE GENOMIC DNA]</scope>
    <source>
        <strain evidence="2">PCC 7424</strain>
    </source>
</reference>
<dbReference type="eggNOG" id="ENOG5031BIT">
    <property type="taxonomic scope" value="Bacteria"/>
</dbReference>
<organism evidence="1 2">
    <name type="scientific">Gloeothece citriformis (strain PCC 7424)</name>
    <name type="common">Cyanothece sp. (strain PCC 7424)</name>
    <dbReference type="NCBI Taxonomy" id="65393"/>
    <lineage>
        <taxon>Bacteria</taxon>
        <taxon>Bacillati</taxon>
        <taxon>Cyanobacteriota</taxon>
        <taxon>Cyanophyceae</taxon>
        <taxon>Oscillatoriophycideae</taxon>
        <taxon>Chroococcales</taxon>
        <taxon>Aphanothecaceae</taxon>
        <taxon>Gloeothece</taxon>
        <taxon>Gloeothece citriformis</taxon>
    </lineage>
</organism>
<evidence type="ECO:0000313" key="1">
    <source>
        <dbReference type="EMBL" id="ACK69777.1"/>
    </source>
</evidence>
<keyword evidence="2" id="KW-1185">Reference proteome</keyword>
<dbReference type="Pfam" id="PF18742">
    <property type="entry name" value="DpnII-MboI"/>
    <property type="match status" value="1"/>
</dbReference>
<sequence>MGLNSAESLLESMIYEIEEYGLPTEKYHNHNPSLQNLELIFNKFHVIARSLKNRRDKQTPLEIKDEYDLQYLMKALLSLYFDHITEEPPIPSSAGGGSRADFWLKSEKILIETKKTRESHTDKKIADELIIDKERYQSLPDCKMLICFVYDPDERLRNPHGLEKDLSSSNFKVYIRPIP</sequence>
<dbReference type="HOGENOM" id="CLU_129153_0_0_3"/>
<dbReference type="AlphaFoldDB" id="B7K7K9"/>
<proteinExistence type="predicted"/>
<dbReference type="EMBL" id="CP001291">
    <property type="protein sequence ID" value="ACK69777.1"/>
    <property type="molecule type" value="Genomic_DNA"/>
</dbReference>
<dbReference type="KEGG" id="cyc:PCC7424_1332"/>
<evidence type="ECO:0000313" key="2">
    <source>
        <dbReference type="Proteomes" id="UP000002384"/>
    </source>
</evidence>
<accession>B7K7K9</accession>
<dbReference type="Proteomes" id="UP000002384">
    <property type="component" value="Chromosome"/>
</dbReference>